<dbReference type="GO" id="GO:0003700">
    <property type="term" value="F:DNA-binding transcription factor activity"/>
    <property type="evidence" value="ECO:0007669"/>
    <property type="project" value="InterPro"/>
</dbReference>
<dbReference type="InterPro" id="IPR035472">
    <property type="entry name" value="RpiR-like_SIS"/>
</dbReference>
<name>A0A9D2PJA1_9FIRM</name>
<dbReference type="Proteomes" id="UP000823904">
    <property type="component" value="Unassembled WGS sequence"/>
</dbReference>
<dbReference type="AlphaFoldDB" id="A0A9D2PJA1"/>
<dbReference type="GO" id="GO:1901135">
    <property type="term" value="P:carbohydrate derivative metabolic process"/>
    <property type="evidence" value="ECO:0007669"/>
    <property type="project" value="InterPro"/>
</dbReference>
<dbReference type="GO" id="GO:0097367">
    <property type="term" value="F:carbohydrate derivative binding"/>
    <property type="evidence" value="ECO:0007669"/>
    <property type="project" value="InterPro"/>
</dbReference>
<evidence type="ECO:0000259" key="4">
    <source>
        <dbReference type="PROSITE" id="PS51071"/>
    </source>
</evidence>
<dbReference type="InterPro" id="IPR047640">
    <property type="entry name" value="RpiR-like"/>
</dbReference>
<dbReference type="GO" id="GO:0003677">
    <property type="term" value="F:DNA binding"/>
    <property type="evidence" value="ECO:0007669"/>
    <property type="project" value="UniProtKB-KW"/>
</dbReference>
<evidence type="ECO:0000259" key="5">
    <source>
        <dbReference type="PROSITE" id="PS51464"/>
    </source>
</evidence>
<dbReference type="PROSITE" id="PS51071">
    <property type="entry name" value="HTH_RPIR"/>
    <property type="match status" value="1"/>
</dbReference>
<dbReference type="InterPro" id="IPR009057">
    <property type="entry name" value="Homeodomain-like_sf"/>
</dbReference>
<comment type="caution">
    <text evidence="6">The sequence shown here is derived from an EMBL/GenBank/DDBJ whole genome shotgun (WGS) entry which is preliminary data.</text>
</comment>
<accession>A0A9D2PJA1</accession>
<dbReference type="InterPro" id="IPR001347">
    <property type="entry name" value="SIS_dom"/>
</dbReference>
<dbReference type="Pfam" id="PF01418">
    <property type="entry name" value="HTH_6"/>
    <property type="match status" value="1"/>
</dbReference>
<dbReference type="SUPFAM" id="SSF53697">
    <property type="entry name" value="SIS domain"/>
    <property type="match status" value="1"/>
</dbReference>
<evidence type="ECO:0000313" key="7">
    <source>
        <dbReference type="Proteomes" id="UP000823904"/>
    </source>
</evidence>
<dbReference type="Pfam" id="PF01380">
    <property type="entry name" value="SIS"/>
    <property type="match status" value="1"/>
</dbReference>
<dbReference type="PANTHER" id="PTHR30514">
    <property type="entry name" value="GLUCOKINASE"/>
    <property type="match status" value="1"/>
</dbReference>
<reference evidence="6" key="1">
    <citation type="journal article" date="2021" name="PeerJ">
        <title>Extensive microbial diversity within the chicken gut microbiome revealed by metagenomics and culture.</title>
        <authorList>
            <person name="Gilroy R."/>
            <person name="Ravi A."/>
            <person name="Getino M."/>
            <person name="Pursley I."/>
            <person name="Horton D.L."/>
            <person name="Alikhan N.F."/>
            <person name="Baker D."/>
            <person name="Gharbi K."/>
            <person name="Hall N."/>
            <person name="Watson M."/>
            <person name="Adriaenssens E.M."/>
            <person name="Foster-Nyarko E."/>
            <person name="Jarju S."/>
            <person name="Secka A."/>
            <person name="Antonio M."/>
            <person name="Oren A."/>
            <person name="Chaudhuri R.R."/>
            <person name="La Ragione R."/>
            <person name="Hildebrand F."/>
            <person name="Pallen M.J."/>
        </authorList>
    </citation>
    <scope>NUCLEOTIDE SEQUENCE</scope>
    <source>
        <strain evidence="6">ChiSjej3B21-8574</strain>
    </source>
</reference>
<gene>
    <name evidence="6" type="ORF">H9754_07935</name>
</gene>
<feature type="domain" description="HTH rpiR-type" evidence="4">
    <location>
        <begin position="1"/>
        <end position="77"/>
    </location>
</feature>
<evidence type="ECO:0000256" key="2">
    <source>
        <dbReference type="ARBA" id="ARBA00023125"/>
    </source>
</evidence>
<evidence type="ECO:0000256" key="3">
    <source>
        <dbReference type="ARBA" id="ARBA00023163"/>
    </source>
</evidence>
<dbReference type="CDD" id="cd05013">
    <property type="entry name" value="SIS_RpiR"/>
    <property type="match status" value="1"/>
</dbReference>
<keyword evidence="2" id="KW-0238">DNA-binding</keyword>
<feature type="domain" description="SIS" evidence="5">
    <location>
        <begin position="107"/>
        <end position="250"/>
    </location>
</feature>
<proteinExistence type="predicted"/>
<evidence type="ECO:0000313" key="6">
    <source>
        <dbReference type="EMBL" id="HJC50480.1"/>
    </source>
</evidence>
<evidence type="ECO:0000256" key="1">
    <source>
        <dbReference type="ARBA" id="ARBA00023015"/>
    </source>
</evidence>
<dbReference type="PANTHER" id="PTHR30514:SF1">
    <property type="entry name" value="HTH-TYPE TRANSCRIPTIONAL REGULATOR HEXR-RELATED"/>
    <property type="match status" value="1"/>
</dbReference>
<dbReference type="SUPFAM" id="SSF46689">
    <property type="entry name" value="Homeodomain-like"/>
    <property type="match status" value="1"/>
</dbReference>
<keyword evidence="3" id="KW-0804">Transcription</keyword>
<dbReference type="EMBL" id="DWWD01000030">
    <property type="protein sequence ID" value="HJC50480.1"/>
    <property type="molecule type" value="Genomic_DNA"/>
</dbReference>
<protein>
    <submittedName>
        <fullName evidence="6">MurR/RpiR family transcriptional regulator</fullName>
    </submittedName>
</protein>
<dbReference type="PROSITE" id="PS51464">
    <property type="entry name" value="SIS"/>
    <property type="match status" value="1"/>
</dbReference>
<reference evidence="6" key="2">
    <citation type="submission" date="2021-04" db="EMBL/GenBank/DDBJ databases">
        <authorList>
            <person name="Gilroy R."/>
        </authorList>
    </citation>
    <scope>NUCLEOTIDE SEQUENCE</scope>
    <source>
        <strain evidence="6">ChiSjej3B21-8574</strain>
    </source>
</reference>
<dbReference type="InterPro" id="IPR046348">
    <property type="entry name" value="SIS_dom_sf"/>
</dbReference>
<dbReference type="Gene3D" id="1.10.10.10">
    <property type="entry name" value="Winged helix-like DNA-binding domain superfamily/Winged helix DNA-binding domain"/>
    <property type="match status" value="1"/>
</dbReference>
<sequence length="253" mass="29148">MKLNELVFQHHDELNENDILIWNYIANHKQECETLSIEALAKKCLVSRTTILRFSKKIGLSGYSDLKYLLKEELHTEPSLNEQNVRSICDQYAYTIHILQNTDFSEVCRTLFEAERVFAYGQGFFVKSGMQILKEGMFKADLIINLLNGPGEMNTFIHNARPDDVMIIFSVSGENTETIRYAEEILQKNPKLIVITANADSSLAKSAHVVLNFAPLVTQDLKDNYEFFPISSFVFLIELLYYKYCLYCQNQNS</sequence>
<organism evidence="6 7">
    <name type="scientific">Candidatus Anaerostipes avistercoris</name>
    <dbReference type="NCBI Taxonomy" id="2838462"/>
    <lineage>
        <taxon>Bacteria</taxon>
        <taxon>Bacillati</taxon>
        <taxon>Bacillota</taxon>
        <taxon>Clostridia</taxon>
        <taxon>Lachnospirales</taxon>
        <taxon>Lachnospiraceae</taxon>
        <taxon>Anaerostipes</taxon>
    </lineage>
</organism>
<keyword evidence="1" id="KW-0805">Transcription regulation</keyword>
<dbReference type="Gene3D" id="3.40.50.10490">
    <property type="entry name" value="Glucose-6-phosphate isomerase like protein, domain 1"/>
    <property type="match status" value="1"/>
</dbReference>
<dbReference type="InterPro" id="IPR036388">
    <property type="entry name" value="WH-like_DNA-bd_sf"/>
</dbReference>
<dbReference type="InterPro" id="IPR000281">
    <property type="entry name" value="HTH_RpiR"/>
</dbReference>